<name>A0A9D2KNV9_9FIRM</name>
<dbReference type="EMBL" id="DWZA01000036">
    <property type="protein sequence ID" value="HJA70735.1"/>
    <property type="molecule type" value="Genomic_DNA"/>
</dbReference>
<feature type="compositionally biased region" description="Acidic residues" evidence="1">
    <location>
        <begin position="49"/>
        <end position="64"/>
    </location>
</feature>
<feature type="region of interest" description="Disordered" evidence="1">
    <location>
        <begin position="35"/>
        <end position="64"/>
    </location>
</feature>
<reference evidence="3" key="2">
    <citation type="submission" date="2021-04" db="EMBL/GenBank/DDBJ databases">
        <authorList>
            <person name="Gilroy R."/>
        </authorList>
    </citation>
    <scope>NUCLEOTIDE SEQUENCE</scope>
    <source>
        <strain evidence="3">CHK178-16964</strain>
    </source>
</reference>
<sequence>MIRKLLAIGILLAGVNLAGCSSLPMDLGSIARLGKNGAQKETEQTETSQEPEEETSQEDPEEMIDEEDLEEAIFKSTASVVQMEVTTGLTTEYLANLCNFPIIIDNGEEEMTMGDERDLEALGLDAIYTEALLQAIGDFDTEQLQIKEGKAVMGDMDTAYIILGRSEDDVVGIEEICCGK</sequence>
<evidence type="ECO:0000313" key="4">
    <source>
        <dbReference type="Proteomes" id="UP000823900"/>
    </source>
</evidence>
<evidence type="ECO:0000313" key="3">
    <source>
        <dbReference type="EMBL" id="HJA70735.1"/>
    </source>
</evidence>
<comment type="caution">
    <text evidence="3">The sequence shown here is derived from an EMBL/GenBank/DDBJ whole genome shotgun (WGS) entry which is preliminary data.</text>
</comment>
<dbReference type="AlphaFoldDB" id="A0A9D2KNV9"/>
<organism evidence="3 4">
    <name type="scientific">Candidatus Lachnoclostridium stercoravium</name>
    <dbReference type="NCBI Taxonomy" id="2838633"/>
    <lineage>
        <taxon>Bacteria</taxon>
        <taxon>Bacillati</taxon>
        <taxon>Bacillota</taxon>
        <taxon>Clostridia</taxon>
        <taxon>Lachnospirales</taxon>
        <taxon>Lachnospiraceae</taxon>
    </lineage>
</organism>
<feature type="chain" id="PRO_5039215730" evidence="2">
    <location>
        <begin position="19"/>
        <end position="180"/>
    </location>
</feature>
<evidence type="ECO:0000256" key="1">
    <source>
        <dbReference type="SAM" id="MobiDB-lite"/>
    </source>
</evidence>
<accession>A0A9D2KNV9</accession>
<evidence type="ECO:0000256" key="2">
    <source>
        <dbReference type="SAM" id="SignalP"/>
    </source>
</evidence>
<protein>
    <submittedName>
        <fullName evidence="3">Peptide ABC transporter substrate-binding protein</fullName>
    </submittedName>
</protein>
<feature type="signal peptide" evidence="2">
    <location>
        <begin position="1"/>
        <end position="18"/>
    </location>
</feature>
<keyword evidence="2" id="KW-0732">Signal</keyword>
<proteinExistence type="predicted"/>
<gene>
    <name evidence="3" type="ORF">IAA07_04025</name>
</gene>
<reference evidence="3" key="1">
    <citation type="journal article" date="2021" name="PeerJ">
        <title>Extensive microbial diversity within the chicken gut microbiome revealed by metagenomics and culture.</title>
        <authorList>
            <person name="Gilroy R."/>
            <person name="Ravi A."/>
            <person name="Getino M."/>
            <person name="Pursley I."/>
            <person name="Horton D.L."/>
            <person name="Alikhan N.F."/>
            <person name="Baker D."/>
            <person name="Gharbi K."/>
            <person name="Hall N."/>
            <person name="Watson M."/>
            <person name="Adriaenssens E.M."/>
            <person name="Foster-Nyarko E."/>
            <person name="Jarju S."/>
            <person name="Secka A."/>
            <person name="Antonio M."/>
            <person name="Oren A."/>
            <person name="Chaudhuri R.R."/>
            <person name="La Ragione R."/>
            <person name="Hildebrand F."/>
            <person name="Pallen M.J."/>
        </authorList>
    </citation>
    <scope>NUCLEOTIDE SEQUENCE</scope>
    <source>
        <strain evidence="3">CHK178-16964</strain>
    </source>
</reference>
<dbReference type="Proteomes" id="UP000823900">
    <property type="component" value="Unassembled WGS sequence"/>
</dbReference>